<feature type="region of interest" description="Disordered" evidence="1">
    <location>
        <begin position="32"/>
        <end position="112"/>
    </location>
</feature>
<feature type="compositionally biased region" description="Basic residues" evidence="1">
    <location>
        <begin position="37"/>
        <end position="52"/>
    </location>
</feature>
<proteinExistence type="predicted"/>
<accession>A0A8J3S9Y2</accession>
<evidence type="ECO:0000313" key="2">
    <source>
        <dbReference type="EMBL" id="GIH89519.1"/>
    </source>
</evidence>
<evidence type="ECO:0000313" key="3">
    <source>
        <dbReference type="Proteomes" id="UP000619788"/>
    </source>
</evidence>
<dbReference type="Proteomes" id="UP000619788">
    <property type="component" value="Unassembled WGS sequence"/>
</dbReference>
<keyword evidence="3" id="KW-1185">Reference proteome</keyword>
<comment type="caution">
    <text evidence="2">The sequence shown here is derived from an EMBL/GenBank/DDBJ whole genome shotgun (WGS) entry which is preliminary data.</text>
</comment>
<evidence type="ECO:0000256" key="1">
    <source>
        <dbReference type="SAM" id="MobiDB-lite"/>
    </source>
</evidence>
<sequence length="112" mass="12364">MHASMATHSPSPMTLCNYWKVSMPVLDQPGPVGRFALTKRHTGRRTSRPSRAGRRERLRVPAAVPHGRTSGRTTRKAPAQPYDTKTRRAAVRRGKPGASKAPGFPVSRARVR</sequence>
<name>A0A8J3S9Y2_9ACTN</name>
<gene>
    <name evidence="2" type="ORF">Psi01_01490</name>
</gene>
<organism evidence="2 3">
    <name type="scientific">Planobispora siamensis</name>
    <dbReference type="NCBI Taxonomy" id="936338"/>
    <lineage>
        <taxon>Bacteria</taxon>
        <taxon>Bacillati</taxon>
        <taxon>Actinomycetota</taxon>
        <taxon>Actinomycetes</taxon>
        <taxon>Streptosporangiales</taxon>
        <taxon>Streptosporangiaceae</taxon>
        <taxon>Planobispora</taxon>
    </lineage>
</organism>
<protein>
    <submittedName>
        <fullName evidence="2">Uncharacterized protein</fullName>
    </submittedName>
</protein>
<dbReference type="EMBL" id="BOOJ01000002">
    <property type="protein sequence ID" value="GIH89519.1"/>
    <property type="molecule type" value="Genomic_DNA"/>
</dbReference>
<dbReference type="AlphaFoldDB" id="A0A8J3S9Y2"/>
<reference evidence="2 3" key="1">
    <citation type="submission" date="2021-01" db="EMBL/GenBank/DDBJ databases">
        <title>Whole genome shotgun sequence of Planobispora siamensis NBRC 107568.</title>
        <authorList>
            <person name="Komaki H."/>
            <person name="Tamura T."/>
        </authorList>
    </citation>
    <scope>NUCLEOTIDE SEQUENCE [LARGE SCALE GENOMIC DNA]</scope>
    <source>
        <strain evidence="2 3">NBRC 107568</strain>
    </source>
</reference>